<reference evidence="2 3" key="1">
    <citation type="submission" date="2024-12" db="EMBL/GenBank/DDBJ databases">
        <title>The coexistence of Mycolicibacterium septicum and Mycolicibacterium nivoides in clinical samples.</title>
        <authorList>
            <person name="Wang C."/>
            <person name="Feng Y."/>
            <person name="Zong Z."/>
        </authorList>
    </citation>
    <scope>NUCLEOTIDE SEQUENCE [LARGE SCALE GENOMIC DNA]</scope>
    <source>
        <strain evidence="2 3">120310</strain>
    </source>
</reference>
<feature type="region of interest" description="Disordered" evidence="1">
    <location>
        <begin position="44"/>
        <end position="64"/>
    </location>
</feature>
<protein>
    <recommendedName>
        <fullName evidence="4">Secreted protein</fullName>
    </recommendedName>
</protein>
<dbReference type="EMBL" id="JBKBDE010000014">
    <property type="protein sequence ID" value="MFN6554760.1"/>
    <property type="molecule type" value="Genomic_DNA"/>
</dbReference>
<evidence type="ECO:0000256" key="1">
    <source>
        <dbReference type="SAM" id="MobiDB-lite"/>
    </source>
</evidence>
<dbReference type="RefSeq" id="WP_409552810.1">
    <property type="nucleotide sequence ID" value="NZ_JBKBDE010000014.1"/>
</dbReference>
<proteinExistence type="predicted"/>
<sequence>MSTRTMLGIPLVTIGMMGIMAVAHQVPNAGADPTITSEPTYCSGTNLGPQAGHRQDGKDTVEGSADINCDQPQFVEVIFNITGDGHNWSDDKAAGVPVLPQTSCTDTQPCNRLFTSDNHQVGGDLNGDVFTVTATVKVWTPSSIFCSGGNCYPFGTPLRTFTLPAVQAPVFD</sequence>
<evidence type="ECO:0008006" key="4">
    <source>
        <dbReference type="Google" id="ProtNLM"/>
    </source>
</evidence>
<dbReference type="Proteomes" id="UP001635817">
    <property type="component" value="Unassembled WGS sequence"/>
</dbReference>
<organism evidence="2 3">
    <name type="scientific">Mycolicibacterium septicum</name>
    <dbReference type="NCBI Taxonomy" id="98668"/>
    <lineage>
        <taxon>Bacteria</taxon>
        <taxon>Bacillati</taxon>
        <taxon>Actinomycetota</taxon>
        <taxon>Actinomycetes</taxon>
        <taxon>Mycobacteriales</taxon>
        <taxon>Mycobacteriaceae</taxon>
        <taxon>Mycolicibacterium</taxon>
    </lineage>
</organism>
<accession>A0ABW9M528</accession>
<comment type="caution">
    <text evidence="2">The sequence shown here is derived from an EMBL/GenBank/DDBJ whole genome shotgun (WGS) entry which is preliminary data.</text>
</comment>
<evidence type="ECO:0000313" key="3">
    <source>
        <dbReference type="Proteomes" id="UP001635817"/>
    </source>
</evidence>
<name>A0ABW9M528_9MYCO</name>
<keyword evidence="3" id="KW-1185">Reference proteome</keyword>
<evidence type="ECO:0000313" key="2">
    <source>
        <dbReference type="EMBL" id="MFN6554760.1"/>
    </source>
</evidence>
<gene>
    <name evidence="2" type="ORF">ACK4CP_30520</name>
</gene>